<evidence type="ECO:0000313" key="11">
    <source>
        <dbReference type="Proteomes" id="UP000886700"/>
    </source>
</evidence>
<reference evidence="12" key="1">
    <citation type="submission" date="2025-08" db="UniProtKB">
        <authorList>
            <consortium name="RefSeq"/>
        </authorList>
    </citation>
    <scope>IDENTIFICATION</scope>
    <source>
        <tissue evidence="12">Liver</tissue>
    </source>
</reference>
<dbReference type="RefSeq" id="XP_005078625.2">
    <property type="nucleotide sequence ID" value="XM_005078568.4"/>
</dbReference>
<dbReference type="GO" id="GO:0019843">
    <property type="term" value="F:rRNA binding"/>
    <property type="evidence" value="ECO:0007669"/>
    <property type="project" value="InterPro"/>
</dbReference>
<dbReference type="InterPro" id="IPR000276">
    <property type="entry name" value="GPCR_Rhodpsn"/>
</dbReference>
<evidence type="ECO:0000313" key="12">
    <source>
        <dbReference type="RefSeq" id="XP_005078625.2"/>
    </source>
</evidence>
<dbReference type="GO" id="GO:0005886">
    <property type="term" value="C:plasma membrane"/>
    <property type="evidence" value="ECO:0007669"/>
    <property type="project" value="InterPro"/>
</dbReference>
<feature type="transmembrane region" description="Helical" evidence="8">
    <location>
        <begin position="566"/>
        <end position="587"/>
    </location>
</feature>
<dbReference type="PRINTS" id="PR01157">
    <property type="entry name" value="P2YPURNOCPTR"/>
</dbReference>
<dbReference type="Gene3D" id="1.20.1070.10">
    <property type="entry name" value="Rhodopsin 7-helix transmembrane proteins"/>
    <property type="match status" value="1"/>
</dbReference>
<feature type="domain" description="G-protein coupled receptors family 1 profile" evidence="9">
    <location>
        <begin position="465"/>
        <end position="742"/>
    </location>
</feature>
<dbReference type="Pfam" id="PF00001">
    <property type="entry name" value="7tm_1"/>
    <property type="match status" value="1"/>
</dbReference>
<dbReference type="InterPro" id="IPR027677">
    <property type="entry name" value="P2Y11_rcpt"/>
</dbReference>
<dbReference type="Proteomes" id="UP000886700">
    <property type="component" value="Unplaced"/>
</dbReference>
<dbReference type="GO" id="GO:0006364">
    <property type="term" value="P:rRNA processing"/>
    <property type="evidence" value="ECO:0007669"/>
    <property type="project" value="InterPro"/>
</dbReference>
<evidence type="ECO:0000256" key="6">
    <source>
        <dbReference type="ARBA" id="ARBA00023170"/>
    </source>
</evidence>
<dbReference type="PANTHER" id="PTHR12661">
    <property type="entry name" value="PETER PAN-RELATED"/>
    <property type="match status" value="1"/>
</dbReference>
<organism evidence="11 12">
    <name type="scientific">Mesocricetus auratus</name>
    <name type="common">Golden hamster</name>
    <dbReference type="NCBI Taxonomy" id="10036"/>
    <lineage>
        <taxon>Eukaryota</taxon>
        <taxon>Metazoa</taxon>
        <taxon>Chordata</taxon>
        <taxon>Craniata</taxon>
        <taxon>Vertebrata</taxon>
        <taxon>Euteleostomi</taxon>
        <taxon>Mammalia</taxon>
        <taxon>Eutheria</taxon>
        <taxon>Euarchontoglires</taxon>
        <taxon>Glires</taxon>
        <taxon>Rodentia</taxon>
        <taxon>Myomorpha</taxon>
        <taxon>Muroidea</taxon>
        <taxon>Cricetidae</taxon>
        <taxon>Cricetinae</taxon>
        <taxon>Mesocricetus</taxon>
    </lineage>
</organism>
<proteinExistence type="predicted"/>
<dbReference type="eggNOG" id="KOG2963">
    <property type="taxonomic scope" value="Eukaryota"/>
</dbReference>
<evidence type="ECO:0000259" key="10">
    <source>
        <dbReference type="PROSITE" id="PS50833"/>
    </source>
</evidence>
<evidence type="ECO:0000259" key="9">
    <source>
        <dbReference type="PROSITE" id="PS50262"/>
    </source>
</evidence>
<dbReference type="SUPFAM" id="SSF81321">
    <property type="entry name" value="Family A G protein-coupled receptor-like"/>
    <property type="match status" value="1"/>
</dbReference>
<dbReference type="GO" id="GO:0030687">
    <property type="term" value="C:preribosome, large subunit precursor"/>
    <property type="evidence" value="ECO:0007669"/>
    <property type="project" value="TreeGrafter"/>
</dbReference>
<dbReference type="PANTHER" id="PTHR12661:SF5">
    <property type="entry name" value="SUPPRESSOR OF SWI4 1 HOMOLOG"/>
    <property type="match status" value="1"/>
</dbReference>
<dbReference type="GO" id="GO:0005730">
    <property type="term" value="C:nucleolus"/>
    <property type="evidence" value="ECO:0007669"/>
    <property type="project" value="UniProtKB-SubCell"/>
</dbReference>
<keyword evidence="11" id="KW-1185">Reference proteome</keyword>
<dbReference type="PROSITE" id="PS50262">
    <property type="entry name" value="G_PROTEIN_RECEP_F1_2"/>
    <property type="match status" value="1"/>
</dbReference>
<evidence type="ECO:0000256" key="1">
    <source>
        <dbReference type="ARBA" id="ARBA00004141"/>
    </source>
</evidence>
<evidence type="ECO:0000256" key="2">
    <source>
        <dbReference type="ARBA" id="ARBA00004604"/>
    </source>
</evidence>
<protein>
    <submittedName>
        <fullName evidence="12">Suppressor of SWI4 1 homolog isoform X2</fullName>
    </submittedName>
</protein>
<feature type="compositionally biased region" description="Basic residues" evidence="7">
    <location>
        <begin position="405"/>
        <end position="421"/>
    </location>
</feature>
<keyword evidence="3 8" id="KW-0812">Transmembrane</keyword>
<feature type="region of interest" description="Disordered" evidence="7">
    <location>
        <begin position="399"/>
        <end position="425"/>
    </location>
</feature>
<comment type="subcellular location">
    <subcellularLocation>
        <location evidence="1">Membrane</location>
        <topology evidence="1">Multi-pass membrane protein</topology>
    </subcellularLocation>
    <subcellularLocation>
        <location evidence="2">Nucleus</location>
        <location evidence="2">Nucleolus</location>
    </subcellularLocation>
</comment>
<feature type="transmembrane region" description="Helical" evidence="8">
    <location>
        <begin position="527"/>
        <end position="545"/>
    </location>
</feature>
<dbReference type="InterPro" id="IPR007109">
    <property type="entry name" value="Brix"/>
</dbReference>
<evidence type="ECO:0000256" key="7">
    <source>
        <dbReference type="SAM" id="MobiDB-lite"/>
    </source>
</evidence>
<dbReference type="CDD" id="cd15376">
    <property type="entry name" value="7tmA_P2Y11"/>
    <property type="match status" value="1"/>
</dbReference>
<dbReference type="InterPro" id="IPR017452">
    <property type="entry name" value="GPCR_Rhodpsn_7TM"/>
</dbReference>
<name>A0A1U7R0Q4_MESAU</name>
<dbReference type="PRINTS" id="PR00237">
    <property type="entry name" value="GPCRRHODOPSN"/>
</dbReference>
<sequence length="790" mass="88047">MGQSGRSRHQKRARAQAQLRNLEAYAAQPHSFVFTRGRAGRSVQQLSLDVRRVMEPLTATRLQVRKKNSLKDCVAVAGPLGVTHFLILSKTDSSVYLKLMRLPGGPTLTFQVNKYTLVKDVVSSLRRHRMHEQQFNHPPLLVLNSFNPQGMHVKLMATMFQNLFPSINVHTVNLNTIKRCLLINYNPDSQELDFRHYSIKVVPVGASRGMKKLLQEKFPNMSRLQDISELLATGAGLSESEAEPDGEHNITELPQAVAGRGNMQAQQSAIRLTEIGPRMTLQLIKIQEGVGNGNVLFHSFVHKTEEELQAILAAKEEKLRLKAQRQNQQTENLQRKRELREAHKKKSLAGMKRARTGVDGDSDAEDPGAPPEAVGAGPLEEEEDDAEYFRQAVGEEPDEDMFPRVAKRRRQGGPPGKKRRKWEVDRGNKSCQAKFVEAADKMYRSFQEDYLWAILMAEFLVAVLGNGLALYRLITQEQRPWHPAVVFSVQLAVSNLCYALTLPPLAAYFYPPKNWSFGEVACRLERFVFTCNLLGGIIFITCISLSRYMVVVHPFFTRRHLRPKHAWAASAASWAMAILLAAPMLGFSHQNRLREGLGPCSAFNHEACIKCLGMMEDSQLETFRTYSLVLACLGGVLPLLLTLMAYSALGLVVLRSPSMTAAQKLRVVVLVTSGVVLYACSYAPYHITQVLHVNAMLRWMERCPSFSSESEAVAALSPRAFFVYQTTRILVPLATCIHPLLYMAVAPSLNCHPCHGNPEEQSPCQDLPLASAATSLSQLSPEASSSKAGL</sequence>
<feature type="transmembrane region" description="Helical" evidence="8">
    <location>
        <begin position="628"/>
        <end position="653"/>
    </location>
</feature>
<dbReference type="STRING" id="10036.ENSMAUP00000000342"/>
<dbReference type="Pfam" id="PF04427">
    <property type="entry name" value="Brix"/>
    <property type="match status" value="1"/>
</dbReference>
<dbReference type="GO" id="GO:0045031">
    <property type="term" value="F:G protein-coupled ATP receptor activity"/>
    <property type="evidence" value="ECO:0007669"/>
    <property type="project" value="InterPro"/>
</dbReference>
<feature type="region of interest" description="Disordered" evidence="7">
    <location>
        <begin position="323"/>
        <end position="387"/>
    </location>
</feature>
<keyword evidence="6" id="KW-0675">Receptor</keyword>
<gene>
    <name evidence="12" type="primary">LOC101835697</name>
</gene>
<keyword evidence="4 8" id="KW-1133">Transmembrane helix</keyword>
<dbReference type="GO" id="GO:0000027">
    <property type="term" value="P:ribosomal large subunit assembly"/>
    <property type="evidence" value="ECO:0007669"/>
    <property type="project" value="TreeGrafter"/>
</dbReference>
<evidence type="ECO:0000256" key="4">
    <source>
        <dbReference type="ARBA" id="ARBA00022989"/>
    </source>
</evidence>
<feature type="domain" description="Brix" evidence="10">
    <location>
        <begin position="29"/>
        <end position="292"/>
    </location>
</feature>
<feature type="transmembrane region" description="Helical" evidence="8">
    <location>
        <begin position="485"/>
        <end position="507"/>
    </location>
</feature>
<dbReference type="GeneID" id="101835697"/>
<dbReference type="AlphaFoldDB" id="A0A1U7R0Q4"/>
<dbReference type="OrthoDB" id="10261452at2759"/>
<evidence type="ECO:0000256" key="3">
    <source>
        <dbReference type="ARBA" id="ARBA00022692"/>
    </source>
</evidence>
<dbReference type="InterPro" id="IPR045112">
    <property type="entry name" value="PPAN-like"/>
</dbReference>
<feature type="transmembrane region" description="Helical" evidence="8">
    <location>
        <begin position="665"/>
        <end position="685"/>
    </location>
</feature>
<dbReference type="PROSITE" id="PS50833">
    <property type="entry name" value="BRIX"/>
    <property type="match status" value="1"/>
</dbReference>
<dbReference type="KEGG" id="maua:101835697"/>
<feature type="transmembrane region" description="Helical" evidence="8">
    <location>
        <begin position="450"/>
        <end position="473"/>
    </location>
</feature>
<dbReference type="SMART" id="SM00879">
    <property type="entry name" value="Brix"/>
    <property type="match status" value="1"/>
</dbReference>
<evidence type="ECO:0000256" key="5">
    <source>
        <dbReference type="ARBA" id="ARBA00023136"/>
    </source>
</evidence>
<accession>A0A1U7R0Q4</accession>
<feature type="compositionally biased region" description="Basic residues" evidence="7">
    <location>
        <begin position="342"/>
        <end position="355"/>
    </location>
</feature>
<keyword evidence="5 8" id="KW-0472">Membrane</keyword>
<dbReference type="GO" id="GO:0030594">
    <property type="term" value="F:neurotransmitter receptor activity"/>
    <property type="evidence" value="ECO:0007669"/>
    <property type="project" value="InterPro"/>
</dbReference>
<dbReference type="GO" id="GO:0023041">
    <property type="term" value="P:neuronal signal transduction"/>
    <property type="evidence" value="ECO:0007669"/>
    <property type="project" value="InterPro"/>
</dbReference>
<dbReference type="FunFam" id="1.20.1070.10:FF:000283">
    <property type="entry name" value="Purinergic receptor P2Y11"/>
    <property type="match status" value="1"/>
</dbReference>
<evidence type="ECO:0000256" key="8">
    <source>
        <dbReference type="SAM" id="Phobius"/>
    </source>
</evidence>